<gene>
    <name evidence="1" type="ORF">XELAEV_18035237mg</name>
</gene>
<organism evidence="1 2">
    <name type="scientific">Xenopus laevis</name>
    <name type="common">African clawed frog</name>
    <dbReference type="NCBI Taxonomy" id="8355"/>
    <lineage>
        <taxon>Eukaryota</taxon>
        <taxon>Metazoa</taxon>
        <taxon>Chordata</taxon>
        <taxon>Craniata</taxon>
        <taxon>Vertebrata</taxon>
        <taxon>Euteleostomi</taxon>
        <taxon>Amphibia</taxon>
        <taxon>Batrachia</taxon>
        <taxon>Anura</taxon>
        <taxon>Pipoidea</taxon>
        <taxon>Pipidae</taxon>
        <taxon>Xenopodinae</taxon>
        <taxon>Xenopus</taxon>
        <taxon>Xenopus</taxon>
    </lineage>
</organism>
<name>A0A974CHJ9_XENLA</name>
<evidence type="ECO:0000313" key="2">
    <source>
        <dbReference type="Proteomes" id="UP000694892"/>
    </source>
</evidence>
<evidence type="ECO:0000313" key="1">
    <source>
        <dbReference type="EMBL" id="OCT72266.1"/>
    </source>
</evidence>
<dbReference type="Proteomes" id="UP000694892">
    <property type="component" value="Chromosome 7L"/>
</dbReference>
<dbReference type="EMBL" id="CM004478">
    <property type="protein sequence ID" value="OCT72266.1"/>
    <property type="molecule type" value="Genomic_DNA"/>
</dbReference>
<dbReference type="AlphaFoldDB" id="A0A974CHJ9"/>
<proteinExistence type="predicted"/>
<protein>
    <submittedName>
        <fullName evidence="1">Uncharacterized protein</fullName>
    </submittedName>
</protein>
<reference evidence="2" key="1">
    <citation type="journal article" date="2016" name="Nature">
        <title>Genome evolution in the allotetraploid frog Xenopus laevis.</title>
        <authorList>
            <person name="Session A.M."/>
            <person name="Uno Y."/>
            <person name="Kwon T."/>
            <person name="Chapman J.A."/>
            <person name="Toyoda A."/>
            <person name="Takahashi S."/>
            <person name="Fukui A."/>
            <person name="Hikosaka A."/>
            <person name="Suzuki A."/>
            <person name="Kondo M."/>
            <person name="van Heeringen S.J."/>
            <person name="Quigley I."/>
            <person name="Heinz S."/>
            <person name="Ogino H."/>
            <person name="Ochi H."/>
            <person name="Hellsten U."/>
            <person name="Lyons J.B."/>
            <person name="Simakov O."/>
            <person name="Putnam N."/>
            <person name="Stites J."/>
            <person name="Kuroki Y."/>
            <person name="Tanaka T."/>
            <person name="Michiue T."/>
            <person name="Watanabe M."/>
            <person name="Bogdanovic O."/>
            <person name="Lister R."/>
            <person name="Georgiou G."/>
            <person name="Paranjpe S.S."/>
            <person name="van Kruijsbergen I."/>
            <person name="Shu S."/>
            <person name="Carlson J."/>
            <person name="Kinoshita T."/>
            <person name="Ohta Y."/>
            <person name="Mawaribuchi S."/>
            <person name="Jenkins J."/>
            <person name="Grimwood J."/>
            <person name="Schmutz J."/>
            <person name="Mitros T."/>
            <person name="Mozaffari S.V."/>
            <person name="Suzuki Y."/>
            <person name="Haramoto Y."/>
            <person name="Yamamoto T.S."/>
            <person name="Takagi C."/>
            <person name="Heald R."/>
            <person name="Miller K."/>
            <person name="Haudenschild C."/>
            <person name="Kitzman J."/>
            <person name="Nakayama T."/>
            <person name="Izutsu Y."/>
            <person name="Robert J."/>
            <person name="Fortriede J."/>
            <person name="Burns K."/>
            <person name="Lotay V."/>
            <person name="Karimi K."/>
            <person name="Yasuoka Y."/>
            <person name="Dichmann D.S."/>
            <person name="Flajnik M.F."/>
            <person name="Houston D.W."/>
            <person name="Shendure J."/>
            <person name="DuPasquier L."/>
            <person name="Vize P.D."/>
            <person name="Zorn A.M."/>
            <person name="Ito M."/>
            <person name="Marcotte E.M."/>
            <person name="Wallingford J.B."/>
            <person name="Ito Y."/>
            <person name="Asashima M."/>
            <person name="Ueno N."/>
            <person name="Matsuda Y."/>
            <person name="Veenstra G.J."/>
            <person name="Fujiyama A."/>
            <person name="Harland R.M."/>
            <person name="Taira M."/>
            <person name="Rokhsar D.S."/>
        </authorList>
    </citation>
    <scope>NUCLEOTIDE SEQUENCE [LARGE SCALE GENOMIC DNA]</scope>
    <source>
        <strain evidence="2">J</strain>
    </source>
</reference>
<sequence length="101" mass="11342">MPYIVILFISQTDFLQSAGSQLSDLPSLLNTCMDIPVKEYAFTSAIALDHYRAHKEQKMETCSCTYPIPSVLALSRNLQVAPTVVHKTQSIASCRWVCYLE</sequence>
<accession>A0A974CHJ9</accession>